<evidence type="ECO:0000259" key="1">
    <source>
        <dbReference type="Pfam" id="PF00535"/>
    </source>
</evidence>
<dbReference type="GO" id="GO:0016758">
    <property type="term" value="F:hexosyltransferase activity"/>
    <property type="evidence" value="ECO:0007669"/>
    <property type="project" value="UniProtKB-ARBA"/>
</dbReference>
<dbReference type="EMBL" id="QUNI01000007">
    <property type="protein sequence ID" value="REG98269.1"/>
    <property type="molecule type" value="Genomic_DNA"/>
</dbReference>
<name>A0A3E0ELR9_9FLAO</name>
<dbReference type="Pfam" id="PF00535">
    <property type="entry name" value="Glycos_transf_2"/>
    <property type="match status" value="1"/>
</dbReference>
<dbReference type="AlphaFoldDB" id="A0A3E0ELR9"/>
<dbReference type="Gene3D" id="3.90.550.10">
    <property type="entry name" value="Spore Coat Polysaccharide Biosynthesis Protein SpsA, Chain A"/>
    <property type="match status" value="1"/>
</dbReference>
<dbReference type="OrthoDB" id="597270at2"/>
<keyword evidence="2" id="KW-0808">Transferase</keyword>
<keyword evidence="3" id="KW-1185">Reference proteome</keyword>
<reference evidence="2 3" key="1">
    <citation type="submission" date="2018-08" db="EMBL/GenBank/DDBJ databases">
        <title>Genomic Encyclopedia of Archaeal and Bacterial Type Strains, Phase II (KMG-II): from individual species to whole genera.</title>
        <authorList>
            <person name="Goeker M."/>
        </authorList>
    </citation>
    <scope>NUCLEOTIDE SEQUENCE [LARGE SCALE GENOMIC DNA]</scope>
    <source>
        <strain evidence="2 3">DSM 100880</strain>
    </source>
</reference>
<dbReference type="SUPFAM" id="SSF53448">
    <property type="entry name" value="Nucleotide-diphospho-sugar transferases"/>
    <property type="match status" value="1"/>
</dbReference>
<dbReference type="CDD" id="cd00761">
    <property type="entry name" value="Glyco_tranf_GTA_type"/>
    <property type="match status" value="1"/>
</dbReference>
<dbReference type="InterPro" id="IPR001173">
    <property type="entry name" value="Glyco_trans_2-like"/>
</dbReference>
<organism evidence="2 3">
    <name type="scientific">Flavobacterium aquicola</name>
    <dbReference type="NCBI Taxonomy" id="1682742"/>
    <lineage>
        <taxon>Bacteria</taxon>
        <taxon>Pseudomonadati</taxon>
        <taxon>Bacteroidota</taxon>
        <taxon>Flavobacteriia</taxon>
        <taxon>Flavobacteriales</taxon>
        <taxon>Flavobacteriaceae</taxon>
        <taxon>Flavobacterium</taxon>
    </lineage>
</organism>
<sequence>MKQFDKLVSVIIPCYNQSEFLDETLNSILIQTYTNWECLIINDGSLDDTEKIAQEWIAKDNRFVYFKKDNEGVSSCRNLGLEKAKGDFIQFLDADDLLAENKLQLSIEAVHEYDVEVVCTNYFLFESHIAKAYPPFSQLGDFEFSFYNLARYWNNGFTIPIHCWVFNKSLLENIQFPLGLTAQEDWVTWLRIFQKSPKTFYIPQQLAFYRINPKGRTQTGGFFNETLEAINFLKSFLNEAEFRILYEAVLTSSNEGNIYWRNREDNLKKSNTYQFGLLVKKIFQKIGLLKLARYLFSFVLKFKSK</sequence>
<protein>
    <submittedName>
        <fullName evidence="2">Glycosyl transferase family 2</fullName>
    </submittedName>
</protein>
<dbReference type="Proteomes" id="UP000257136">
    <property type="component" value="Unassembled WGS sequence"/>
</dbReference>
<dbReference type="PANTHER" id="PTHR22916:SF3">
    <property type="entry name" value="UDP-GLCNAC:BETAGAL BETA-1,3-N-ACETYLGLUCOSAMINYLTRANSFERASE-LIKE PROTEIN 1"/>
    <property type="match status" value="1"/>
</dbReference>
<feature type="domain" description="Glycosyltransferase 2-like" evidence="1">
    <location>
        <begin position="9"/>
        <end position="173"/>
    </location>
</feature>
<evidence type="ECO:0000313" key="3">
    <source>
        <dbReference type="Proteomes" id="UP000257136"/>
    </source>
</evidence>
<proteinExistence type="predicted"/>
<comment type="caution">
    <text evidence="2">The sequence shown here is derived from an EMBL/GenBank/DDBJ whole genome shotgun (WGS) entry which is preliminary data.</text>
</comment>
<dbReference type="InterPro" id="IPR029044">
    <property type="entry name" value="Nucleotide-diphossugar_trans"/>
</dbReference>
<accession>A0A3E0ELR9</accession>
<dbReference type="RefSeq" id="WP_115813728.1">
    <property type="nucleotide sequence ID" value="NZ_QUNI01000007.1"/>
</dbReference>
<evidence type="ECO:0000313" key="2">
    <source>
        <dbReference type="EMBL" id="REG98269.1"/>
    </source>
</evidence>
<dbReference type="PANTHER" id="PTHR22916">
    <property type="entry name" value="GLYCOSYLTRANSFERASE"/>
    <property type="match status" value="1"/>
</dbReference>
<gene>
    <name evidence="2" type="ORF">C8P67_107196</name>
</gene>